<protein>
    <submittedName>
        <fullName evidence="3">PQQ-dependent sugar dehydrogenase</fullName>
    </submittedName>
</protein>
<dbReference type="InterPro" id="IPR012938">
    <property type="entry name" value="Glc/Sorbosone_DH"/>
</dbReference>
<dbReference type="AlphaFoldDB" id="A0AAE9XRH6"/>
<evidence type="ECO:0000313" key="4">
    <source>
        <dbReference type="Proteomes" id="UP001217500"/>
    </source>
</evidence>
<dbReference type="SUPFAM" id="SSF50952">
    <property type="entry name" value="Soluble quinoprotein glucose dehydrogenase"/>
    <property type="match status" value="1"/>
</dbReference>
<reference evidence="3" key="1">
    <citation type="submission" date="2023-01" db="EMBL/GenBank/DDBJ databases">
        <title>The genome sequence of Kordiimonadaceae bacterium 6D33.</title>
        <authorList>
            <person name="Liu Y."/>
        </authorList>
    </citation>
    <scope>NUCLEOTIDE SEQUENCE</scope>
    <source>
        <strain evidence="3">6D33</strain>
    </source>
</reference>
<organism evidence="3 4">
    <name type="scientific">Gimibacter soli</name>
    <dbReference type="NCBI Taxonomy" id="3024400"/>
    <lineage>
        <taxon>Bacteria</taxon>
        <taxon>Pseudomonadati</taxon>
        <taxon>Pseudomonadota</taxon>
        <taxon>Alphaproteobacteria</taxon>
        <taxon>Kordiimonadales</taxon>
        <taxon>Temperatibacteraceae</taxon>
        <taxon>Gimibacter</taxon>
    </lineage>
</organism>
<accession>A0AAE9XRH6</accession>
<dbReference type="Proteomes" id="UP001217500">
    <property type="component" value="Chromosome"/>
</dbReference>
<feature type="domain" description="Glucose/Sorbosone dehydrogenase" evidence="2">
    <location>
        <begin position="51"/>
        <end position="376"/>
    </location>
</feature>
<dbReference type="Gene3D" id="2.120.10.30">
    <property type="entry name" value="TolB, C-terminal domain"/>
    <property type="match status" value="1"/>
</dbReference>
<dbReference type="PANTHER" id="PTHR19328:SF75">
    <property type="entry name" value="ALDOSE SUGAR DEHYDROGENASE YLII"/>
    <property type="match status" value="1"/>
</dbReference>
<feature type="chain" id="PRO_5042182082" evidence="1">
    <location>
        <begin position="27"/>
        <end position="386"/>
    </location>
</feature>
<dbReference type="InterPro" id="IPR011042">
    <property type="entry name" value="6-blade_b-propeller_TolB-like"/>
</dbReference>
<keyword evidence="4" id="KW-1185">Reference proteome</keyword>
<gene>
    <name evidence="3" type="ORF">PH603_03855</name>
</gene>
<dbReference type="EMBL" id="CP116805">
    <property type="protein sequence ID" value="WCL54892.1"/>
    <property type="molecule type" value="Genomic_DNA"/>
</dbReference>
<dbReference type="RefSeq" id="WP_289504623.1">
    <property type="nucleotide sequence ID" value="NZ_CP116805.1"/>
</dbReference>
<evidence type="ECO:0000256" key="1">
    <source>
        <dbReference type="SAM" id="SignalP"/>
    </source>
</evidence>
<dbReference type="PANTHER" id="PTHR19328">
    <property type="entry name" value="HEDGEHOG-INTERACTING PROTEIN"/>
    <property type="match status" value="1"/>
</dbReference>
<keyword evidence="1" id="KW-0732">Signal</keyword>
<dbReference type="Pfam" id="PF07995">
    <property type="entry name" value="GSDH"/>
    <property type="match status" value="1"/>
</dbReference>
<dbReference type="InterPro" id="IPR011041">
    <property type="entry name" value="Quinoprot_gluc/sorb_DH_b-prop"/>
</dbReference>
<evidence type="ECO:0000313" key="3">
    <source>
        <dbReference type="EMBL" id="WCL54892.1"/>
    </source>
</evidence>
<name>A0AAE9XRH6_9PROT</name>
<sequence>MHGSVKTRAFSGVLAALVWFAAPAEAAWAADSEPIVSEAATFKLETVAEGLEVPWSFAFLPDGRALIGEREVGRLSILDLTSGTREPVEGLPDMLRDGSISAGLFDIVPHPDFATNRQIYLVHAVGSIEASGLAITRAELENDKLVHLQQLFETGPRLAGKWHFGGRLVLQGGYMFLTTGDGYEFKALSQDLSTHAGKIIRLHDDGKVPTDNPFVGKPDARPEIWAYGLRNPQSMTLQPATGALWTVEHGPQGGDEVNVIKPGRNYGWPVITYGEEYGGGPIGDGITHKEGMEQPLYYWRPSIAPSGATFYTGASFPGWQGSLFVGALAQTHLNRLVVEDGRVIHEERLLADQGWRVRFVVEGPDGCLYIGNDDGLIVRLRAAAND</sequence>
<dbReference type="KEGG" id="gso:PH603_03855"/>
<feature type="signal peptide" evidence="1">
    <location>
        <begin position="1"/>
        <end position="26"/>
    </location>
</feature>
<proteinExistence type="predicted"/>
<evidence type="ECO:0000259" key="2">
    <source>
        <dbReference type="Pfam" id="PF07995"/>
    </source>
</evidence>